<protein>
    <submittedName>
        <fullName evidence="2">Uncharacterized protein</fullName>
    </submittedName>
</protein>
<gene>
    <name evidence="2" type="ORF">B0J12DRAFT_705332</name>
</gene>
<accession>A0ABQ8FTF4</accession>
<proteinExistence type="predicted"/>
<comment type="caution">
    <text evidence="2">The sequence shown here is derived from an EMBL/GenBank/DDBJ whole genome shotgun (WGS) entry which is preliminary data.</text>
</comment>
<keyword evidence="3" id="KW-1185">Reference proteome</keyword>
<dbReference type="EMBL" id="JAGTJR010000064">
    <property type="protein sequence ID" value="KAH7021716.1"/>
    <property type="molecule type" value="Genomic_DNA"/>
</dbReference>
<dbReference type="Proteomes" id="UP000774617">
    <property type="component" value="Unassembled WGS sequence"/>
</dbReference>
<reference evidence="2 3" key="1">
    <citation type="journal article" date="2021" name="Nat. Commun.">
        <title>Genetic determinants of endophytism in the Arabidopsis root mycobiome.</title>
        <authorList>
            <person name="Mesny F."/>
            <person name="Miyauchi S."/>
            <person name="Thiergart T."/>
            <person name="Pickel B."/>
            <person name="Atanasova L."/>
            <person name="Karlsson M."/>
            <person name="Huettel B."/>
            <person name="Barry K.W."/>
            <person name="Haridas S."/>
            <person name="Chen C."/>
            <person name="Bauer D."/>
            <person name="Andreopoulos W."/>
            <person name="Pangilinan J."/>
            <person name="LaButti K."/>
            <person name="Riley R."/>
            <person name="Lipzen A."/>
            <person name="Clum A."/>
            <person name="Drula E."/>
            <person name="Henrissat B."/>
            <person name="Kohler A."/>
            <person name="Grigoriev I.V."/>
            <person name="Martin F.M."/>
            <person name="Hacquard S."/>
        </authorList>
    </citation>
    <scope>NUCLEOTIDE SEQUENCE [LARGE SCALE GENOMIC DNA]</scope>
    <source>
        <strain evidence="2 3">MPI-SDFR-AT-0080</strain>
    </source>
</reference>
<name>A0ABQ8FTF4_9PEZI</name>
<evidence type="ECO:0000256" key="1">
    <source>
        <dbReference type="SAM" id="MobiDB-lite"/>
    </source>
</evidence>
<organism evidence="2 3">
    <name type="scientific">Macrophomina phaseolina</name>
    <dbReference type="NCBI Taxonomy" id="35725"/>
    <lineage>
        <taxon>Eukaryota</taxon>
        <taxon>Fungi</taxon>
        <taxon>Dikarya</taxon>
        <taxon>Ascomycota</taxon>
        <taxon>Pezizomycotina</taxon>
        <taxon>Dothideomycetes</taxon>
        <taxon>Dothideomycetes incertae sedis</taxon>
        <taxon>Botryosphaeriales</taxon>
        <taxon>Botryosphaeriaceae</taxon>
        <taxon>Macrophomina</taxon>
    </lineage>
</organism>
<evidence type="ECO:0000313" key="2">
    <source>
        <dbReference type="EMBL" id="KAH7021716.1"/>
    </source>
</evidence>
<sequence>MDTLLSQYTLLERIRNLLEPQDYINLLRSQHKDYRHKADRTDTKYCLNPVNFLFKSLDPITGWKRLYGCSFVLCGKALARLQEYLLGDTQGYNEAYDIVLVFAFEDLHSYQRALSDTLNGIVGDIHDEIRRAVREQVASFLPDVQSSHTPIVRLHLDLQVSDLDSLSFFKENGSPKPTQTTYDSIPAIFVCAHAAEPFNCLPQPLPIFSSCTTSVVLLGTLDNPTFIAVTKCHICSSSQEKVANPQMPQDGSGMGVNTALFSK</sequence>
<evidence type="ECO:0000313" key="3">
    <source>
        <dbReference type="Proteomes" id="UP000774617"/>
    </source>
</evidence>
<feature type="region of interest" description="Disordered" evidence="1">
    <location>
        <begin position="243"/>
        <end position="263"/>
    </location>
</feature>